<keyword evidence="3" id="KW-1185">Reference proteome</keyword>
<feature type="non-terminal residue" evidence="2">
    <location>
        <position position="1"/>
    </location>
</feature>
<keyword evidence="1" id="KW-0812">Transmembrane</keyword>
<gene>
    <name evidence="2" type="ORF">BIW11_07600</name>
</gene>
<keyword evidence="1" id="KW-1133">Transmembrane helix</keyword>
<accession>A0A1V9XT95</accession>
<dbReference type="InParanoid" id="A0A1V9XT95"/>
<protein>
    <submittedName>
        <fullName evidence="2">Uncharacterized protein</fullName>
    </submittedName>
</protein>
<dbReference type="STRING" id="418985.A0A1V9XT95"/>
<reference evidence="2 3" key="1">
    <citation type="journal article" date="2017" name="Gigascience">
        <title>Draft genome of the honey bee ectoparasitic mite, Tropilaelaps mercedesae, is shaped by the parasitic life history.</title>
        <authorList>
            <person name="Dong X."/>
            <person name="Armstrong S.D."/>
            <person name="Xia D."/>
            <person name="Makepeace B.L."/>
            <person name="Darby A.C."/>
            <person name="Kadowaki T."/>
        </authorList>
    </citation>
    <scope>NUCLEOTIDE SEQUENCE [LARGE SCALE GENOMIC DNA]</scope>
    <source>
        <strain evidence="2">Wuxi-XJTLU</strain>
    </source>
</reference>
<dbReference type="Proteomes" id="UP000192247">
    <property type="component" value="Unassembled WGS sequence"/>
</dbReference>
<sequence length="171" mass="19450">GLHICNLERCFDCIILAPWLMSMSYAVMQPLLTFLLTVFCLCVIRVSAYGRLLEPPSRGSLWRFGYDAPVNKEDDRNDCGGADPYLIDPVNYYSTTYAVMDTWTLAGLITRSYLPGVYIDVEVNFTHHAGGYFQFSICKIEDFVTGTSQEIVNGTAYRRRRGYKPIKCKAR</sequence>
<organism evidence="2 3">
    <name type="scientific">Tropilaelaps mercedesae</name>
    <dbReference type="NCBI Taxonomy" id="418985"/>
    <lineage>
        <taxon>Eukaryota</taxon>
        <taxon>Metazoa</taxon>
        <taxon>Ecdysozoa</taxon>
        <taxon>Arthropoda</taxon>
        <taxon>Chelicerata</taxon>
        <taxon>Arachnida</taxon>
        <taxon>Acari</taxon>
        <taxon>Parasitiformes</taxon>
        <taxon>Mesostigmata</taxon>
        <taxon>Gamasina</taxon>
        <taxon>Dermanyssoidea</taxon>
        <taxon>Laelapidae</taxon>
        <taxon>Tropilaelaps</taxon>
    </lineage>
</organism>
<evidence type="ECO:0000313" key="2">
    <source>
        <dbReference type="EMBL" id="OQR76717.1"/>
    </source>
</evidence>
<evidence type="ECO:0000313" key="3">
    <source>
        <dbReference type="Proteomes" id="UP000192247"/>
    </source>
</evidence>
<dbReference type="AlphaFoldDB" id="A0A1V9XT95"/>
<evidence type="ECO:0000256" key="1">
    <source>
        <dbReference type="SAM" id="Phobius"/>
    </source>
</evidence>
<name>A0A1V9XT95_9ACAR</name>
<keyword evidence="1" id="KW-0472">Membrane</keyword>
<proteinExistence type="predicted"/>
<dbReference type="EMBL" id="MNPL01004473">
    <property type="protein sequence ID" value="OQR76717.1"/>
    <property type="molecule type" value="Genomic_DNA"/>
</dbReference>
<comment type="caution">
    <text evidence="2">The sequence shown here is derived from an EMBL/GenBank/DDBJ whole genome shotgun (WGS) entry which is preliminary data.</text>
</comment>
<dbReference type="OrthoDB" id="64893at2759"/>
<feature type="transmembrane region" description="Helical" evidence="1">
    <location>
        <begin position="27"/>
        <end position="48"/>
    </location>
</feature>